<dbReference type="InterPro" id="IPR019734">
    <property type="entry name" value="TPR_rpt"/>
</dbReference>
<keyword evidence="5" id="KW-0206">Cytoskeleton</keyword>
<evidence type="ECO:0000313" key="12">
    <source>
        <dbReference type="RefSeq" id="XP_017778153.1"/>
    </source>
</evidence>
<keyword evidence="6" id="KW-0966">Cell projection</keyword>
<evidence type="ECO:0000256" key="4">
    <source>
        <dbReference type="ARBA" id="ARBA00022803"/>
    </source>
</evidence>
<proteinExistence type="predicted"/>
<feature type="region of interest" description="Disordered" evidence="10">
    <location>
        <begin position="153"/>
        <end position="175"/>
    </location>
</feature>
<evidence type="ECO:0000256" key="7">
    <source>
        <dbReference type="ARBA" id="ARBA00034139"/>
    </source>
</evidence>
<keyword evidence="2" id="KW-0963">Cytoplasm</keyword>
<evidence type="ECO:0000256" key="6">
    <source>
        <dbReference type="ARBA" id="ARBA00023273"/>
    </source>
</evidence>
<evidence type="ECO:0000256" key="5">
    <source>
        <dbReference type="ARBA" id="ARBA00023212"/>
    </source>
</evidence>
<protein>
    <recommendedName>
        <fullName evidence="7">Outer dynein arm-docking complex subunit 4</fullName>
    </recommendedName>
    <alternativeName>
        <fullName evidence="8">Tetratricopeptide repeat protein 25</fullName>
    </alternativeName>
</protein>
<evidence type="ECO:0000256" key="3">
    <source>
        <dbReference type="ARBA" id="ARBA00022737"/>
    </source>
</evidence>
<feature type="region of interest" description="Disordered" evidence="10">
    <location>
        <begin position="1"/>
        <end position="20"/>
    </location>
</feature>
<organism evidence="11 12">
    <name type="scientific">Nicrophorus vespilloides</name>
    <name type="common">Boreal carrion beetle</name>
    <dbReference type="NCBI Taxonomy" id="110193"/>
    <lineage>
        <taxon>Eukaryota</taxon>
        <taxon>Metazoa</taxon>
        <taxon>Ecdysozoa</taxon>
        <taxon>Arthropoda</taxon>
        <taxon>Hexapoda</taxon>
        <taxon>Insecta</taxon>
        <taxon>Pterygota</taxon>
        <taxon>Neoptera</taxon>
        <taxon>Endopterygota</taxon>
        <taxon>Coleoptera</taxon>
        <taxon>Polyphaga</taxon>
        <taxon>Staphyliniformia</taxon>
        <taxon>Silphidae</taxon>
        <taxon>Nicrophorinae</taxon>
        <taxon>Nicrophorus</taxon>
    </lineage>
</organism>
<feature type="repeat" description="TPR" evidence="9">
    <location>
        <begin position="98"/>
        <end position="131"/>
    </location>
</feature>
<comment type="subcellular location">
    <subcellularLocation>
        <location evidence="1">Cytoplasm</location>
        <location evidence="1">Cytoskeleton</location>
        <location evidence="1">Cilium axoneme</location>
    </subcellularLocation>
</comment>
<keyword evidence="11" id="KW-1185">Reference proteome</keyword>
<evidence type="ECO:0000313" key="11">
    <source>
        <dbReference type="Proteomes" id="UP000695000"/>
    </source>
</evidence>
<feature type="compositionally biased region" description="Polar residues" evidence="10">
    <location>
        <begin position="159"/>
        <end position="172"/>
    </location>
</feature>
<keyword evidence="3" id="KW-0677">Repeat</keyword>
<evidence type="ECO:0000256" key="9">
    <source>
        <dbReference type="PROSITE-ProRule" id="PRU00339"/>
    </source>
</evidence>
<evidence type="ECO:0000256" key="8">
    <source>
        <dbReference type="ARBA" id="ARBA00034143"/>
    </source>
</evidence>
<dbReference type="RefSeq" id="XP_017778153.1">
    <property type="nucleotide sequence ID" value="XM_017922664.1"/>
</dbReference>
<feature type="repeat" description="TPR" evidence="9">
    <location>
        <begin position="30"/>
        <end position="63"/>
    </location>
</feature>
<keyword evidence="4 9" id="KW-0802">TPR repeat</keyword>
<evidence type="ECO:0000256" key="2">
    <source>
        <dbReference type="ARBA" id="ARBA00022490"/>
    </source>
</evidence>
<name>A0ABM1MUA3_NICVS</name>
<dbReference type="PROSITE" id="PS50005">
    <property type="entry name" value="TPR"/>
    <property type="match status" value="2"/>
</dbReference>
<dbReference type="GeneID" id="108563866"/>
<dbReference type="SMART" id="SM00028">
    <property type="entry name" value="TPR"/>
    <property type="match status" value="3"/>
</dbReference>
<sequence length="254" mass="29247">MGTKDIKQSLKLKRQQDRSKNLQIPEEADPATFLALGNYEMGRKDTQIALNFINKALELNPVEKNALVARSKCYIMLGQPENALKDAETALGIDKKYLKAIYQKAEALYYMGDFEHSLMYFHRGLHVRPDHQNFKLGVEKAQKAIENALGIGTKKRSSRNSTPVSTNRSKSCSKLVEERSQKSACSKKIKKSSRLLRELAVDKDYLDNLLMHPDIRCKHKEDVEDPVVNHIREAVEYLNKRQEFWRQQLPPNFT</sequence>
<evidence type="ECO:0000256" key="1">
    <source>
        <dbReference type="ARBA" id="ARBA00004430"/>
    </source>
</evidence>
<dbReference type="InterPro" id="IPR011990">
    <property type="entry name" value="TPR-like_helical_dom_sf"/>
</dbReference>
<dbReference type="PANTHER" id="PTHR23040:SF1">
    <property type="entry name" value="OUTER DYNEIN ARM-DOCKING COMPLEX SUBUNIT 4"/>
    <property type="match status" value="1"/>
</dbReference>
<accession>A0ABM1MUA3</accession>
<dbReference type="PANTHER" id="PTHR23040">
    <property type="match status" value="1"/>
</dbReference>
<dbReference type="SUPFAM" id="SSF48452">
    <property type="entry name" value="TPR-like"/>
    <property type="match status" value="1"/>
</dbReference>
<dbReference type="Proteomes" id="UP000695000">
    <property type="component" value="Unplaced"/>
</dbReference>
<reference evidence="12" key="1">
    <citation type="submission" date="2025-08" db="UniProtKB">
        <authorList>
            <consortium name="RefSeq"/>
        </authorList>
    </citation>
    <scope>IDENTIFICATION</scope>
    <source>
        <tissue evidence="12">Whole Larva</tissue>
    </source>
</reference>
<gene>
    <name evidence="12" type="primary">LOC108563866</name>
</gene>
<dbReference type="InterPro" id="IPR040111">
    <property type="entry name" value="ODAD4"/>
</dbReference>
<evidence type="ECO:0000256" key="10">
    <source>
        <dbReference type="SAM" id="MobiDB-lite"/>
    </source>
</evidence>
<dbReference type="Gene3D" id="1.25.40.10">
    <property type="entry name" value="Tetratricopeptide repeat domain"/>
    <property type="match status" value="1"/>
</dbReference>